<reference evidence="2 3" key="1">
    <citation type="submission" date="2016-03" db="EMBL/GenBank/DDBJ databases">
        <title>Genome sequence of Rhodococcus kyotonensis KB10.</title>
        <authorList>
            <person name="Jeong H."/>
            <person name="Hong C.E."/>
            <person name="Jo S.H."/>
            <person name="Park J.M."/>
        </authorList>
    </citation>
    <scope>NUCLEOTIDE SEQUENCE [LARGE SCALE GENOMIC DNA]</scope>
    <source>
        <strain evidence="2 3">KB10</strain>
    </source>
</reference>
<gene>
    <name evidence="2" type="ORF">A3K89_14010</name>
</gene>
<evidence type="ECO:0000256" key="1">
    <source>
        <dbReference type="SAM" id="MobiDB-lite"/>
    </source>
</evidence>
<organism evidence="2 3">
    <name type="scientific">Rhodococcoides kyotonense</name>
    <dbReference type="NCBI Taxonomy" id="398843"/>
    <lineage>
        <taxon>Bacteria</taxon>
        <taxon>Bacillati</taxon>
        <taxon>Actinomycetota</taxon>
        <taxon>Actinomycetes</taxon>
        <taxon>Mycobacteriales</taxon>
        <taxon>Nocardiaceae</taxon>
        <taxon>Rhodococcoides</taxon>
    </lineage>
</organism>
<evidence type="ECO:0000313" key="3">
    <source>
        <dbReference type="Proteomes" id="UP000077519"/>
    </source>
</evidence>
<proteinExistence type="predicted"/>
<dbReference type="AlphaFoldDB" id="A0A177Y663"/>
<comment type="caution">
    <text evidence="2">The sequence shown here is derived from an EMBL/GenBank/DDBJ whole genome shotgun (WGS) entry which is preliminary data.</text>
</comment>
<name>A0A177Y663_9NOCA</name>
<sequence>MNEWQAKLDVVREAHRHAVGRASTRLENASRRSPPDKPPSIEPAYESEPSFLLPANLDTRRVAPRPAADEPSTGWLV</sequence>
<feature type="region of interest" description="Disordered" evidence="1">
    <location>
        <begin position="15"/>
        <end position="77"/>
    </location>
</feature>
<evidence type="ECO:0000313" key="2">
    <source>
        <dbReference type="EMBL" id="OAK50992.1"/>
    </source>
</evidence>
<keyword evidence="3" id="KW-1185">Reference proteome</keyword>
<protein>
    <submittedName>
        <fullName evidence="2">Uncharacterized protein</fullName>
    </submittedName>
</protein>
<accession>A0A177Y663</accession>
<dbReference type="Proteomes" id="UP000077519">
    <property type="component" value="Unassembled WGS sequence"/>
</dbReference>
<dbReference type="EMBL" id="LVHI01000041">
    <property type="protein sequence ID" value="OAK50992.1"/>
    <property type="molecule type" value="Genomic_DNA"/>
</dbReference>